<evidence type="ECO:0000259" key="6">
    <source>
        <dbReference type="Pfam" id="PF07992"/>
    </source>
</evidence>
<dbReference type="PANTHER" id="PTHR42913:SF3">
    <property type="entry name" value="64 KDA MITOCHONDRIAL NADH DEHYDROGENASE (EUROFUNG)"/>
    <property type="match status" value="1"/>
</dbReference>
<dbReference type="PANTHER" id="PTHR42913">
    <property type="entry name" value="APOPTOSIS-INDUCING FACTOR 1"/>
    <property type="match status" value="1"/>
</dbReference>
<keyword evidence="3" id="KW-0285">Flavoprotein</keyword>
<dbReference type="InterPro" id="IPR051169">
    <property type="entry name" value="NADH-Q_oxidoreductase"/>
</dbReference>
<dbReference type="Pfam" id="PF07992">
    <property type="entry name" value="Pyr_redox_2"/>
    <property type="match status" value="1"/>
</dbReference>
<gene>
    <name evidence="7" type="ORF">Rleg4DRAFT_6094</name>
</gene>
<feature type="domain" description="FAD/NAD(P)-binding" evidence="6">
    <location>
        <begin position="12"/>
        <end position="273"/>
    </location>
</feature>
<evidence type="ECO:0000313" key="7">
    <source>
        <dbReference type="EMBL" id="EJC84280.1"/>
    </source>
</evidence>
<keyword evidence="4" id="KW-0274">FAD</keyword>
<dbReference type="AlphaFoldDB" id="J0CWH7"/>
<dbReference type="InterPro" id="IPR036188">
    <property type="entry name" value="FAD/NAD-bd_sf"/>
</dbReference>
<evidence type="ECO:0000256" key="1">
    <source>
        <dbReference type="ARBA" id="ARBA00001974"/>
    </source>
</evidence>
<evidence type="ECO:0000256" key="2">
    <source>
        <dbReference type="ARBA" id="ARBA00005272"/>
    </source>
</evidence>
<dbReference type="Gene3D" id="3.50.50.100">
    <property type="match status" value="1"/>
</dbReference>
<dbReference type="EMBL" id="JH719393">
    <property type="protein sequence ID" value="EJC84280.1"/>
    <property type="molecule type" value="Genomic_DNA"/>
</dbReference>
<sequence>MLTTPDAPFETYDIVVLGAGYAGLMASLRLGRRRLGLRVALINAEEQFVERVRLQEAMVAPVMPRIASLSDYLARTPIKFIEARALSLDPVRCRVHIEARGSAREIGFTQLIYALGSHVDTSKTPGASRYAYRLDPGESLHSTAALRGTLHQFAGRPARVLAVGGGPLSIEAAGEVKSTWPEMDVTLVSATRAGDFTSDKVRAVLRRDLTKLGVALVDNERVSEITASEVVTANGRHFTFDVCIWAAGMRAPSIAREAGLTVDAQDRVVVDMTSDLSPILAFWPLATALIPAVQLVLHFDHLRLPPQSQASTPPSRLLLKLPGRLFCRLLSPPSPRRLRSAVSRRCFHSTPTTTQFFSCWADAPLEDCATFSSVWFCTSLPSSGSCQAFSHGQAASVGRPTQSRRQAVIARHANRPRMSTAEGLAEALQELGITSEQSFAANRRQAAAMRHPALVVLLSLQISFLTQKAARANSRQLPGQKLA</sequence>
<name>J0CWH7_RHILT</name>
<evidence type="ECO:0000256" key="3">
    <source>
        <dbReference type="ARBA" id="ARBA00022630"/>
    </source>
</evidence>
<evidence type="ECO:0000256" key="5">
    <source>
        <dbReference type="ARBA" id="ARBA00023002"/>
    </source>
</evidence>
<dbReference type="HOGENOM" id="CLU_564832_0_0_5"/>
<comment type="similarity">
    <text evidence="2">Belongs to the NADH dehydrogenase family.</text>
</comment>
<accession>J0CWH7</accession>
<evidence type="ECO:0000313" key="8">
    <source>
        <dbReference type="Proteomes" id="UP000005732"/>
    </source>
</evidence>
<dbReference type="PRINTS" id="PR00469">
    <property type="entry name" value="PNDRDTASEII"/>
</dbReference>
<organism evidence="7 8">
    <name type="scientific">Rhizobium leguminosarum bv. trifolii WSM2297</name>
    <dbReference type="NCBI Taxonomy" id="754762"/>
    <lineage>
        <taxon>Bacteria</taxon>
        <taxon>Pseudomonadati</taxon>
        <taxon>Pseudomonadota</taxon>
        <taxon>Alphaproteobacteria</taxon>
        <taxon>Hyphomicrobiales</taxon>
        <taxon>Rhizobiaceae</taxon>
        <taxon>Rhizobium/Agrobacterium group</taxon>
        <taxon>Rhizobium</taxon>
    </lineage>
</organism>
<dbReference type="InterPro" id="IPR023753">
    <property type="entry name" value="FAD/NAD-binding_dom"/>
</dbReference>
<dbReference type="SUPFAM" id="SSF51905">
    <property type="entry name" value="FAD/NAD(P)-binding domain"/>
    <property type="match status" value="1"/>
</dbReference>
<dbReference type="PRINTS" id="PR00368">
    <property type="entry name" value="FADPNR"/>
</dbReference>
<dbReference type="GO" id="GO:0003955">
    <property type="term" value="F:NAD(P)H dehydrogenase (quinone) activity"/>
    <property type="evidence" value="ECO:0007669"/>
    <property type="project" value="TreeGrafter"/>
</dbReference>
<comment type="cofactor">
    <cofactor evidence="1">
        <name>FAD</name>
        <dbReference type="ChEBI" id="CHEBI:57692"/>
    </cofactor>
</comment>
<dbReference type="GO" id="GO:0019646">
    <property type="term" value="P:aerobic electron transport chain"/>
    <property type="evidence" value="ECO:0007669"/>
    <property type="project" value="TreeGrafter"/>
</dbReference>
<dbReference type="Proteomes" id="UP000005732">
    <property type="component" value="Unassembled WGS sequence"/>
</dbReference>
<protein>
    <submittedName>
        <fullName evidence="7">Pyridine nucleotide-disulfide oxidoreductase</fullName>
    </submittedName>
</protein>
<reference evidence="7 8" key="1">
    <citation type="submission" date="2012-02" db="EMBL/GenBank/DDBJ databases">
        <title>Improved High-Quality Draft Sequence of Rhizobium leguminosarum bv. trifolii WSM2297.</title>
        <authorList>
            <consortium name="US DOE Joint Genome Institute"/>
            <person name="Lucas S."/>
            <person name="Han J."/>
            <person name="Lapidus A."/>
            <person name="Cheng J.-F."/>
            <person name="Goodwin L."/>
            <person name="Pitluck S."/>
            <person name="Peters L."/>
            <person name="Ovchinnikova G."/>
            <person name="Zhang X."/>
            <person name="Detter J.C."/>
            <person name="Han C."/>
            <person name="Tapia R."/>
            <person name="Land M."/>
            <person name="Hauser L."/>
            <person name="Kyrpides N."/>
            <person name="Ivanova N."/>
            <person name="Pagani I."/>
            <person name="Brau L."/>
            <person name="Yates R."/>
            <person name="O'Hara G."/>
            <person name="Rui T."/>
            <person name="Howieson J."/>
            <person name="Reeve W."/>
            <person name="Woyke T."/>
        </authorList>
    </citation>
    <scope>NUCLEOTIDE SEQUENCE [LARGE SCALE GENOMIC DNA]</scope>
    <source>
        <strain evidence="7 8">WSM2297</strain>
    </source>
</reference>
<proteinExistence type="inferred from homology"/>
<evidence type="ECO:0000256" key="4">
    <source>
        <dbReference type="ARBA" id="ARBA00022827"/>
    </source>
</evidence>
<keyword evidence="5" id="KW-0560">Oxidoreductase</keyword>